<proteinExistence type="predicted"/>
<dbReference type="Proteomes" id="UP000494163">
    <property type="component" value="Chromosome 3L"/>
</dbReference>
<dbReference type="OrthoDB" id="8022969at2759"/>
<keyword evidence="2" id="KW-1185">Reference proteome</keyword>
<protein>
    <submittedName>
        <fullName evidence="1">CG13088</fullName>
    </submittedName>
</protein>
<dbReference type="EMBL" id="CP012525">
    <property type="protein sequence ID" value="ALC44599.1"/>
    <property type="molecule type" value="Genomic_DNA"/>
</dbReference>
<gene>
    <name evidence="1" type="ORF">Dbus_chr3Lg1765</name>
</gene>
<dbReference type="AlphaFoldDB" id="A0A0M3QWS1"/>
<dbReference type="OMA" id="LHLHNTG"/>
<dbReference type="SUPFAM" id="SSF52047">
    <property type="entry name" value="RNI-like"/>
    <property type="match status" value="1"/>
</dbReference>
<reference evidence="1 2" key="1">
    <citation type="submission" date="2015-08" db="EMBL/GenBank/DDBJ databases">
        <title>Ancestral chromatin configuration constrains chromatin evolution on differentiating sex chromosomes in Drosophila.</title>
        <authorList>
            <person name="Zhou Q."/>
            <person name="Bachtrog D."/>
        </authorList>
    </citation>
    <scope>NUCLEOTIDE SEQUENCE [LARGE SCALE GENOMIC DNA]</scope>
    <source>
        <tissue evidence="1">Whole larvae</tissue>
    </source>
</reference>
<evidence type="ECO:0000313" key="1">
    <source>
        <dbReference type="EMBL" id="ALC44599.1"/>
    </source>
</evidence>
<sequence length="408" mass="47275">MLENIDCWLYILKYVDLKDQLSLTEISPILNTAVHLHWRHLKQALVSEQVLRRFERQPDELEDFLECASGALQRLTIKGATLQQLKCWQTAQFAKLKTLDCDLRYCEVEQADSETLLLTQLFPNLISLTLNSCCTGAYLWLWTQLQELHLICCESLDSSTFGRIFSTLPLRKLSLLYYGYSANLGEQVIAASHCATLEQLVIDDHHLLGDFLLNLLELPNFQRLAFYTRDYHEWLLQTTAKLQPLRVESLLFNDAFWSSTHVSNAILAMTNLQRLVLYDDDIETQLLAKLCAKLPRLKQLHLLKMRELPTATQIWDMVCNCGSLKLLNLSHSKLDPQFLELSQMAIKRVFYRRKTCLTLQLHQTFLANSAQQTIDALQHAKLHIIFDPVDLELWSTRFVEVQLKPIEN</sequence>
<dbReference type="Gene3D" id="3.80.10.10">
    <property type="entry name" value="Ribonuclease Inhibitor"/>
    <property type="match status" value="1"/>
</dbReference>
<organism evidence="1 2">
    <name type="scientific">Drosophila busckii</name>
    <name type="common">Fruit fly</name>
    <dbReference type="NCBI Taxonomy" id="30019"/>
    <lineage>
        <taxon>Eukaryota</taxon>
        <taxon>Metazoa</taxon>
        <taxon>Ecdysozoa</taxon>
        <taxon>Arthropoda</taxon>
        <taxon>Hexapoda</taxon>
        <taxon>Insecta</taxon>
        <taxon>Pterygota</taxon>
        <taxon>Neoptera</taxon>
        <taxon>Endopterygota</taxon>
        <taxon>Diptera</taxon>
        <taxon>Brachycera</taxon>
        <taxon>Muscomorpha</taxon>
        <taxon>Ephydroidea</taxon>
        <taxon>Drosophilidae</taxon>
        <taxon>Drosophila</taxon>
    </lineage>
</organism>
<name>A0A0M3QWS1_DROBS</name>
<dbReference type="InterPro" id="IPR032675">
    <property type="entry name" value="LRR_dom_sf"/>
</dbReference>
<evidence type="ECO:0000313" key="2">
    <source>
        <dbReference type="Proteomes" id="UP000494163"/>
    </source>
</evidence>
<dbReference type="STRING" id="30019.A0A0M3QWS1"/>
<accession>A0A0M3QWS1</accession>